<sequence length="138" mass="15485">MLYPFLLLLSALPPHHSIVSHSGHPRQPTLPLIRVRVHYSDEAEIFNVSRFGFKFDGLVANTEDLVSFVREKVKNTDSGQESSMGFCENLINVDDVSVIFTIIFIITSPLSAALSCICDFHEAESFLCKYLSIIAQEH</sequence>
<dbReference type="PANTHER" id="PTHR10139:SF1">
    <property type="entry name" value="DOUBLE-STRAND BREAK REPAIR PROTEIN MRE11"/>
    <property type="match status" value="1"/>
</dbReference>
<dbReference type="Proteomes" id="UP000324222">
    <property type="component" value="Unassembled WGS sequence"/>
</dbReference>
<dbReference type="GO" id="GO:0031573">
    <property type="term" value="P:mitotic intra-S DNA damage checkpoint signaling"/>
    <property type="evidence" value="ECO:0007669"/>
    <property type="project" value="TreeGrafter"/>
</dbReference>
<evidence type="ECO:0000313" key="4">
    <source>
        <dbReference type="Proteomes" id="UP000324222"/>
    </source>
</evidence>
<dbReference type="Pfam" id="PF04152">
    <property type="entry name" value="Mre11_DNA_bind"/>
    <property type="match status" value="1"/>
</dbReference>
<dbReference type="GO" id="GO:0030870">
    <property type="term" value="C:Mre11 complex"/>
    <property type="evidence" value="ECO:0007669"/>
    <property type="project" value="TreeGrafter"/>
</dbReference>
<dbReference type="GO" id="GO:0006303">
    <property type="term" value="P:double-strand break repair via nonhomologous end joining"/>
    <property type="evidence" value="ECO:0007669"/>
    <property type="project" value="TreeGrafter"/>
</dbReference>
<dbReference type="GO" id="GO:0097552">
    <property type="term" value="P:mitochondrial double-strand break repair via homologous recombination"/>
    <property type="evidence" value="ECO:0007669"/>
    <property type="project" value="TreeGrafter"/>
</dbReference>
<evidence type="ECO:0000313" key="3">
    <source>
        <dbReference type="EMBL" id="MPC86126.1"/>
    </source>
</evidence>
<comment type="caution">
    <text evidence="3">The sequence shown here is derived from an EMBL/GenBank/DDBJ whole genome shotgun (WGS) entry which is preliminary data.</text>
</comment>
<gene>
    <name evidence="3" type="primary">Mre11a_1</name>
    <name evidence="3" type="ORF">E2C01_080942</name>
</gene>
<dbReference type="GO" id="GO:0000724">
    <property type="term" value="P:double-strand break repair via homologous recombination"/>
    <property type="evidence" value="ECO:0007669"/>
    <property type="project" value="TreeGrafter"/>
</dbReference>
<dbReference type="OrthoDB" id="30417at2759"/>
<evidence type="ECO:0000256" key="1">
    <source>
        <dbReference type="SAM" id="SignalP"/>
    </source>
</evidence>
<feature type="chain" id="PRO_5023070925" evidence="1">
    <location>
        <begin position="18"/>
        <end position="138"/>
    </location>
</feature>
<keyword evidence="1" id="KW-0732">Signal</keyword>
<evidence type="ECO:0000259" key="2">
    <source>
        <dbReference type="SMART" id="SM01347"/>
    </source>
</evidence>
<feature type="signal peptide" evidence="1">
    <location>
        <begin position="1"/>
        <end position="17"/>
    </location>
</feature>
<dbReference type="SMART" id="SM01347">
    <property type="entry name" value="Mre11_DNA_bind"/>
    <property type="match status" value="1"/>
</dbReference>
<protein>
    <submittedName>
        <fullName evidence="3">Double-strand break repair protein MRE11A</fullName>
    </submittedName>
</protein>
<reference evidence="3 4" key="1">
    <citation type="submission" date="2019-05" db="EMBL/GenBank/DDBJ databases">
        <title>Another draft genome of Portunus trituberculatus and its Hox gene families provides insights of decapod evolution.</title>
        <authorList>
            <person name="Jeong J.-H."/>
            <person name="Song I."/>
            <person name="Kim S."/>
            <person name="Choi T."/>
            <person name="Kim D."/>
            <person name="Ryu S."/>
            <person name="Kim W."/>
        </authorList>
    </citation>
    <scope>NUCLEOTIDE SEQUENCE [LARGE SCALE GENOMIC DNA]</scope>
    <source>
        <tissue evidence="3">Muscle</tissue>
    </source>
</reference>
<dbReference type="EMBL" id="VSRR010070526">
    <property type="protein sequence ID" value="MPC86126.1"/>
    <property type="molecule type" value="Genomic_DNA"/>
</dbReference>
<feature type="domain" description="Mre11 DNA-binding" evidence="2">
    <location>
        <begin position="1"/>
        <end position="120"/>
    </location>
</feature>
<organism evidence="3 4">
    <name type="scientific">Portunus trituberculatus</name>
    <name type="common">Swimming crab</name>
    <name type="synonym">Neptunus trituberculatus</name>
    <dbReference type="NCBI Taxonomy" id="210409"/>
    <lineage>
        <taxon>Eukaryota</taxon>
        <taxon>Metazoa</taxon>
        <taxon>Ecdysozoa</taxon>
        <taxon>Arthropoda</taxon>
        <taxon>Crustacea</taxon>
        <taxon>Multicrustacea</taxon>
        <taxon>Malacostraca</taxon>
        <taxon>Eumalacostraca</taxon>
        <taxon>Eucarida</taxon>
        <taxon>Decapoda</taxon>
        <taxon>Pleocyemata</taxon>
        <taxon>Brachyura</taxon>
        <taxon>Eubrachyura</taxon>
        <taxon>Portunoidea</taxon>
        <taxon>Portunidae</taxon>
        <taxon>Portuninae</taxon>
        <taxon>Portunus</taxon>
    </lineage>
</organism>
<dbReference type="GO" id="GO:0030145">
    <property type="term" value="F:manganese ion binding"/>
    <property type="evidence" value="ECO:0007669"/>
    <property type="project" value="InterPro"/>
</dbReference>
<name>A0A5B7IWQ0_PORTR</name>
<keyword evidence="4" id="KW-1185">Reference proteome</keyword>
<accession>A0A5B7IWQ0</accession>
<dbReference type="Gene3D" id="3.30.110.110">
    <property type="entry name" value="Mre11, capping domain"/>
    <property type="match status" value="1"/>
</dbReference>
<proteinExistence type="predicted"/>
<dbReference type="GO" id="GO:0007095">
    <property type="term" value="P:mitotic G2 DNA damage checkpoint signaling"/>
    <property type="evidence" value="ECO:0007669"/>
    <property type="project" value="TreeGrafter"/>
</dbReference>
<dbReference type="AlphaFoldDB" id="A0A5B7IWQ0"/>
<dbReference type="InterPro" id="IPR038487">
    <property type="entry name" value="Mre11_capping_dom"/>
</dbReference>
<dbReference type="GO" id="GO:0042138">
    <property type="term" value="P:meiotic DNA double-strand break formation"/>
    <property type="evidence" value="ECO:0007669"/>
    <property type="project" value="TreeGrafter"/>
</dbReference>
<dbReference type="GO" id="GO:0000014">
    <property type="term" value="F:single-stranded DNA endodeoxyribonuclease activity"/>
    <property type="evidence" value="ECO:0007669"/>
    <property type="project" value="TreeGrafter"/>
</dbReference>
<dbReference type="InterPro" id="IPR007281">
    <property type="entry name" value="Mre11_DNA-bd"/>
</dbReference>
<dbReference type="GO" id="GO:0035861">
    <property type="term" value="C:site of double-strand break"/>
    <property type="evidence" value="ECO:0007669"/>
    <property type="project" value="TreeGrafter"/>
</dbReference>
<dbReference type="PANTHER" id="PTHR10139">
    <property type="entry name" value="DOUBLE-STRAND BREAK REPAIR PROTEIN MRE11"/>
    <property type="match status" value="1"/>
</dbReference>
<dbReference type="GO" id="GO:0000723">
    <property type="term" value="P:telomere maintenance"/>
    <property type="evidence" value="ECO:0007669"/>
    <property type="project" value="TreeGrafter"/>
</dbReference>